<feature type="region of interest" description="Disordered" evidence="1">
    <location>
        <begin position="17"/>
        <end position="95"/>
    </location>
</feature>
<dbReference type="AlphaFoldDB" id="A0AAW1LKZ2"/>
<protein>
    <submittedName>
        <fullName evidence="2">Uncharacterized protein</fullName>
    </submittedName>
</protein>
<name>A0AAW1LKZ2_POPJA</name>
<dbReference type="EMBL" id="JASPKY010000109">
    <property type="protein sequence ID" value="KAK9736736.1"/>
    <property type="molecule type" value="Genomic_DNA"/>
</dbReference>
<organism evidence="2 3">
    <name type="scientific">Popillia japonica</name>
    <name type="common">Japanese beetle</name>
    <dbReference type="NCBI Taxonomy" id="7064"/>
    <lineage>
        <taxon>Eukaryota</taxon>
        <taxon>Metazoa</taxon>
        <taxon>Ecdysozoa</taxon>
        <taxon>Arthropoda</taxon>
        <taxon>Hexapoda</taxon>
        <taxon>Insecta</taxon>
        <taxon>Pterygota</taxon>
        <taxon>Neoptera</taxon>
        <taxon>Endopterygota</taxon>
        <taxon>Coleoptera</taxon>
        <taxon>Polyphaga</taxon>
        <taxon>Scarabaeiformia</taxon>
        <taxon>Scarabaeidae</taxon>
        <taxon>Rutelinae</taxon>
        <taxon>Popillia</taxon>
    </lineage>
</organism>
<gene>
    <name evidence="2" type="ORF">QE152_g11292</name>
</gene>
<accession>A0AAW1LKZ2</accession>
<feature type="compositionally biased region" description="Basic and acidic residues" evidence="1">
    <location>
        <begin position="17"/>
        <end position="33"/>
    </location>
</feature>
<comment type="caution">
    <text evidence="2">The sequence shown here is derived from an EMBL/GenBank/DDBJ whole genome shotgun (WGS) entry which is preliminary data.</text>
</comment>
<sequence>MEDPVTNKILISRVVRFDENGVVHESRLENKETNEEEQGNSEHRKTKRNMKMTREDNEERDSDENGEQRKTKRNMKMTREDNEERDSDENGEQRLCDVTEKCKKRQIKTPGKFSDYELYCAYCFIAEEPTDYEDALERGNGWKEAINNELKPREKYTT</sequence>
<dbReference type="Proteomes" id="UP001458880">
    <property type="component" value="Unassembled WGS sequence"/>
</dbReference>
<proteinExistence type="predicted"/>
<reference evidence="2 3" key="1">
    <citation type="journal article" date="2024" name="BMC Genomics">
        <title>De novo assembly and annotation of Popillia japonica's genome with initial clues to its potential as an invasive pest.</title>
        <authorList>
            <person name="Cucini C."/>
            <person name="Boschi S."/>
            <person name="Funari R."/>
            <person name="Cardaioli E."/>
            <person name="Iannotti N."/>
            <person name="Marturano G."/>
            <person name="Paoli F."/>
            <person name="Bruttini M."/>
            <person name="Carapelli A."/>
            <person name="Frati F."/>
            <person name="Nardi F."/>
        </authorList>
    </citation>
    <scope>NUCLEOTIDE SEQUENCE [LARGE SCALE GENOMIC DNA]</scope>
    <source>
        <strain evidence="2">DMR45628</strain>
    </source>
</reference>
<evidence type="ECO:0000313" key="2">
    <source>
        <dbReference type="EMBL" id="KAK9736736.1"/>
    </source>
</evidence>
<keyword evidence="3" id="KW-1185">Reference proteome</keyword>
<evidence type="ECO:0000256" key="1">
    <source>
        <dbReference type="SAM" id="MobiDB-lite"/>
    </source>
</evidence>
<evidence type="ECO:0000313" key="3">
    <source>
        <dbReference type="Proteomes" id="UP001458880"/>
    </source>
</evidence>